<sequence>MNQKAKSCGCQSTDKPVTTGCCSGVAAKGAECCASEGQPSKRLLIEFMYIDLTVCDRCLGADTSLDEAIAEVSNLLKNTGYEIEIRKILIETEDQAHELGFVSSPTIRVNGQDIQLDVKESLCESCGDVCGEEVDCRVWVWQGQEYTTPPKAMIIDAILRHVYGGPQAVENVAKDVPDNLKKFFAAKAKK</sequence>
<dbReference type="InterPro" id="IPR021219">
    <property type="entry name" value="DUF2703"/>
</dbReference>
<evidence type="ECO:0000313" key="1">
    <source>
        <dbReference type="EMBL" id="MDT8900307.1"/>
    </source>
</evidence>
<gene>
    <name evidence="1" type="ORF">Q4T40_03515</name>
</gene>
<protein>
    <submittedName>
        <fullName evidence="1">DUF2703 domain-containing protein</fullName>
    </submittedName>
</protein>
<name>A0ABU3NU21_9FIRM</name>
<accession>A0ABU3NU21</accession>
<evidence type="ECO:0000313" key="2">
    <source>
        <dbReference type="Proteomes" id="UP001254848"/>
    </source>
</evidence>
<dbReference type="EMBL" id="JAUOZS010000001">
    <property type="protein sequence ID" value="MDT8900307.1"/>
    <property type="molecule type" value="Genomic_DNA"/>
</dbReference>
<dbReference type="Proteomes" id="UP001254848">
    <property type="component" value="Unassembled WGS sequence"/>
</dbReference>
<organism evidence="1 2">
    <name type="scientific">Anaeroselena agilis</name>
    <dbReference type="NCBI Taxonomy" id="3063788"/>
    <lineage>
        <taxon>Bacteria</taxon>
        <taxon>Bacillati</taxon>
        <taxon>Bacillota</taxon>
        <taxon>Negativicutes</taxon>
        <taxon>Acetonemataceae</taxon>
        <taxon>Anaeroselena</taxon>
    </lineage>
</organism>
<dbReference type="RefSeq" id="WP_413778858.1">
    <property type="nucleotide sequence ID" value="NZ_JAUOZS010000001.1"/>
</dbReference>
<comment type="caution">
    <text evidence="1">The sequence shown here is derived from an EMBL/GenBank/DDBJ whole genome shotgun (WGS) entry which is preliminary data.</text>
</comment>
<proteinExistence type="predicted"/>
<keyword evidence="2" id="KW-1185">Reference proteome</keyword>
<reference evidence="1 2" key="1">
    <citation type="submission" date="2023-07" db="EMBL/GenBank/DDBJ databases">
        <title>The novel representative of Negativicutes class, Anaeroselena agilis gen. nov. sp. nov.</title>
        <authorList>
            <person name="Prokofeva M.I."/>
            <person name="Elcheninov A.G."/>
            <person name="Klyukina A."/>
            <person name="Kublanov I.V."/>
            <person name="Frolov E.N."/>
            <person name="Podosokorskaya O.A."/>
        </authorList>
    </citation>
    <scope>NUCLEOTIDE SEQUENCE [LARGE SCALE GENOMIC DNA]</scope>
    <source>
        <strain evidence="1 2">4137-cl</strain>
    </source>
</reference>
<dbReference type="Pfam" id="PF10865">
    <property type="entry name" value="DUF2703"/>
    <property type="match status" value="1"/>
</dbReference>